<dbReference type="InterPro" id="IPR001394">
    <property type="entry name" value="Peptidase_C19_UCH"/>
</dbReference>
<dbReference type="InterPro" id="IPR050164">
    <property type="entry name" value="Peptidase_C19"/>
</dbReference>
<keyword evidence="5" id="KW-1185">Reference proteome</keyword>
<dbReference type="SUPFAM" id="SSF54001">
    <property type="entry name" value="Cysteine proteinases"/>
    <property type="match status" value="1"/>
</dbReference>
<feature type="region of interest" description="Disordered" evidence="1">
    <location>
        <begin position="382"/>
        <end position="401"/>
    </location>
</feature>
<feature type="region of interest" description="Disordered" evidence="1">
    <location>
        <begin position="124"/>
        <end position="217"/>
    </location>
</feature>
<evidence type="ECO:0000256" key="1">
    <source>
        <dbReference type="SAM" id="MobiDB-lite"/>
    </source>
</evidence>
<dbReference type="GO" id="GO:0016579">
    <property type="term" value="P:protein deubiquitination"/>
    <property type="evidence" value="ECO:0007669"/>
    <property type="project" value="InterPro"/>
</dbReference>
<feature type="domain" description="USP" evidence="3">
    <location>
        <begin position="283"/>
        <end position="549"/>
    </location>
</feature>
<evidence type="ECO:0000256" key="2">
    <source>
        <dbReference type="SAM" id="Phobius"/>
    </source>
</evidence>
<gene>
    <name evidence="4" type="primary">LOC114911932</name>
</gene>
<dbReference type="Ensembl" id="ENSSFOT00015057797.1">
    <property type="protein sequence ID" value="ENSSFOP00015045977.1"/>
    <property type="gene ID" value="ENSSFOG00015025527.1"/>
</dbReference>
<dbReference type="AlphaFoldDB" id="A0A8C9VD36"/>
<reference evidence="4" key="2">
    <citation type="submission" date="2025-08" db="UniProtKB">
        <authorList>
            <consortium name="Ensembl"/>
        </authorList>
    </citation>
    <scope>IDENTIFICATION</scope>
</reference>
<feature type="compositionally biased region" description="Basic and acidic residues" evidence="1">
    <location>
        <begin position="37"/>
        <end position="58"/>
    </location>
</feature>
<evidence type="ECO:0000259" key="3">
    <source>
        <dbReference type="PROSITE" id="PS50235"/>
    </source>
</evidence>
<dbReference type="PROSITE" id="PS00972">
    <property type="entry name" value="USP_1"/>
    <property type="match status" value="1"/>
</dbReference>
<name>A0A8C9VD36_SCLFO</name>
<keyword evidence="2" id="KW-0472">Membrane</keyword>
<feature type="compositionally biased region" description="Basic and acidic residues" evidence="1">
    <location>
        <begin position="390"/>
        <end position="400"/>
    </location>
</feature>
<feature type="transmembrane region" description="Helical" evidence="2">
    <location>
        <begin position="12"/>
        <end position="29"/>
    </location>
</feature>
<feature type="region of interest" description="Disordered" evidence="1">
    <location>
        <begin position="37"/>
        <end position="59"/>
    </location>
</feature>
<feature type="compositionally biased region" description="Basic and acidic residues" evidence="1">
    <location>
        <begin position="141"/>
        <end position="162"/>
    </location>
</feature>
<feature type="compositionally biased region" description="Polar residues" evidence="1">
    <location>
        <begin position="124"/>
        <end position="138"/>
    </location>
</feature>
<organism evidence="4 5">
    <name type="scientific">Scleropages formosus</name>
    <name type="common">Asian bonytongue</name>
    <name type="synonym">Osteoglossum formosum</name>
    <dbReference type="NCBI Taxonomy" id="113540"/>
    <lineage>
        <taxon>Eukaryota</taxon>
        <taxon>Metazoa</taxon>
        <taxon>Chordata</taxon>
        <taxon>Craniata</taxon>
        <taxon>Vertebrata</taxon>
        <taxon>Euteleostomi</taxon>
        <taxon>Actinopterygii</taxon>
        <taxon>Neopterygii</taxon>
        <taxon>Teleostei</taxon>
        <taxon>Osteoglossocephala</taxon>
        <taxon>Osteoglossomorpha</taxon>
        <taxon>Osteoglossiformes</taxon>
        <taxon>Osteoglossidae</taxon>
        <taxon>Scleropages</taxon>
    </lineage>
</organism>
<dbReference type="Proteomes" id="UP000694397">
    <property type="component" value="Chromosome 11"/>
</dbReference>
<dbReference type="GO" id="GO:0005829">
    <property type="term" value="C:cytosol"/>
    <property type="evidence" value="ECO:0007669"/>
    <property type="project" value="TreeGrafter"/>
</dbReference>
<dbReference type="GO" id="GO:0004843">
    <property type="term" value="F:cysteine-type deubiquitinase activity"/>
    <property type="evidence" value="ECO:0007669"/>
    <property type="project" value="InterPro"/>
</dbReference>
<proteinExistence type="predicted"/>
<accession>A0A8C9VD36</accession>
<dbReference type="Gene3D" id="3.90.70.10">
    <property type="entry name" value="Cysteine proteinases"/>
    <property type="match status" value="1"/>
</dbReference>
<dbReference type="GeneTree" id="ENSGT00940000174852"/>
<evidence type="ECO:0000313" key="5">
    <source>
        <dbReference type="Proteomes" id="UP000694397"/>
    </source>
</evidence>
<sequence length="549" mass="61416">MFPSGSKCKVALTAVSAVAACIVIGYVLLKYKRKGEKQTLNEEKEPKTESEESEEPKPVKICRSYFDTESEQSFEVVTGSHTRVTTLSPTPQRQIQSAMSSPEGGTSPGMDTALLNEVQSQQQMDLMQTSEPQAQPTDPSEGEKQTVSEETETKRESEESKPAKMCWPCSDTESEESFEDVVGSHTSSSTAQRQTQSAMRSLEYGNSPGMDSPLLSGVQNHQQMGLTETSEPQAQPTDPSEACAAAFTTVSTKRSSVDLKQLSGNQKTQEPELKKPKHQKNYNGLYNMGATCYLNAVLQTLFMTEEFRNRLESFAATGILKHLKTLFRNLKQGTTHVEDGLLKELGITDKFQQQDAAEYFQKILSAVGPHVSTIFRGQMKNSTKCKKHGNGSEKSDENGSEHSSFVTVPLAIDVDSHETYKVVEGWNAFFEKSVLTGDNQMYCDICDEKTDTEVSCEMEVCPEILTLHLKRFDFDYNYMTYVKNNCLVEIPLKLHDTKKHTFELYAAINHRGSLAGGHYNALIKSFEDENWYLFDDAYVTLIDNKDNFK</sequence>
<keyword evidence="2" id="KW-1133">Transmembrane helix</keyword>
<reference evidence="4 5" key="1">
    <citation type="submission" date="2019-04" db="EMBL/GenBank/DDBJ databases">
        <authorList>
            <consortium name="Wellcome Sanger Institute Data Sharing"/>
        </authorList>
    </citation>
    <scope>NUCLEOTIDE SEQUENCE [LARGE SCALE GENOMIC DNA]</scope>
</reference>
<feature type="region of interest" description="Disordered" evidence="1">
    <location>
        <begin position="255"/>
        <end position="280"/>
    </location>
</feature>
<dbReference type="Pfam" id="PF00443">
    <property type="entry name" value="UCH"/>
    <property type="match status" value="1"/>
</dbReference>
<protein>
    <recommendedName>
        <fullName evidence="3">USP domain-containing protein</fullName>
    </recommendedName>
</protein>
<dbReference type="PANTHER" id="PTHR24006">
    <property type="entry name" value="UBIQUITIN CARBOXYL-TERMINAL HYDROLASE"/>
    <property type="match status" value="1"/>
</dbReference>
<dbReference type="InterPro" id="IPR018200">
    <property type="entry name" value="USP_CS"/>
</dbReference>
<feature type="region of interest" description="Disordered" evidence="1">
    <location>
        <begin position="73"/>
        <end position="111"/>
    </location>
</feature>
<feature type="compositionally biased region" description="Polar residues" evidence="1">
    <location>
        <begin position="73"/>
        <end position="104"/>
    </location>
</feature>
<dbReference type="PROSITE" id="PS51257">
    <property type="entry name" value="PROKAR_LIPOPROTEIN"/>
    <property type="match status" value="1"/>
</dbReference>
<dbReference type="InterPro" id="IPR028889">
    <property type="entry name" value="USP"/>
</dbReference>
<feature type="compositionally biased region" description="Low complexity" evidence="1">
    <location>
        <begin position="184"/>
        <end position="197"/>
    </location>
</feature>
<dbReference type="GO" id="GO:0005634">
    <property type="term" value="C:nucleus"/>
    <property type="evidence" value="ECO:0007669"/>
    <property type="project" value="TreeGrafter"/>
</dbReference>
<evidence type="ECO:0000313" key="4">
    <source>
        <dbReference type="Ensembl" id="ENSSFOP00015045977.1"/>
    </source>
</evidence>
<dbReference type="PANTHER" id="PTHR24006:SF899">
    <property type="entry name" value="UBIQUITIN CARBOXYL-TERMINAL HYDROLASE"/>
    <property type="match status" value="1"/>
</dbReference>
<dbReference type="InterPro" id="IPR038765">
    <property type="entry name" value="Papain-like_cys_pep_sf"/>
</dbReference>
<reference evidence="4" key="3">
    <citation type="submission" date="2025-09" db="UniProtKB">
        <authorList>
            <consortium name="Ensembl"/>
        </authorList>
    </citation>
    <scope>IDENTIFICATION</scope>
</reference>
<dbReference type="PROSITE" id="PS50235">
    <property type="entry name" value="USP_3"/>
    <property type="match status" value="1"/>
</dbReference>
<keyword evidence="2" id="KW-0812">Transmembrane</keyword>